<keyword evidence="5 7" id="KW-0040">ANK repeat</keyword>
<dbReference type="EMBL" id="CM018046">
    <property type="protein sequence ID" value="KAA8525264.1"/>
    <property type="molecule type" value="Genomic_DNA"/>
</dbReference>
<feature type="domain" description="PGG" evidence="10">
    <location>
        <begin position="396"/>
        <end position="502"/>
    </location>
</feature>
<evidence type="ECO:0000313" key="11">
    <source>
        <dbReference type="EMBL" id="KAA8525264.1"/>
    </source>
</evidence>
<evidence type="ECO:0000256" key="5">
    <source>
        <dbReference type="ARBA" id="ARBA00023043"/>
    </source>
</evidence>
<dbReference type="Proteomes" id="UP000325577">
    <property type="component" value="Linkage Group LG3"/>
</dbReference>
<dbReference type="Pfam" id="PF12796">
    <property type="entry name" value="Ank_2"/>
    <property type="match status" value="3"/>
</dbReference>
<feature type="repeat" description="ANK" evidence="7">
    <location>
        <begin position="166"/>
        <end position="198"/>
    </location>
</feature>
<feature type="transmembrane region" description="Helical" evidence="9">
    <location>
        <begin position="510"/>
        <end position="537"/>
    </location>
</feature>
<evidence type="ECO:0000256" key="2">
    <source>
        <dbReference type="ARBA" id="ARBA00022692"/>
    </source>
</evidence>
<comment type="subcellular location">
    <subcellularLocation>
        <location evidence="1">Membrane</location>
        <topology evidence="1">Multi-pass membrane protein</topology>
    </subcellularLocation>
</comment>
<keyword evidence="2 9" id="KW-0812">Transmembrane</keyword>
<feature type="transmembrane region" description="Helical" evidence="9">
    <location>
        <begin position="404"/>
        <end position="421"/>
    </location>
</feature>
<feature type="repeat" description="ANK" evidence="7">
    <location>
        <begin position="270"/>
        <end position="302"/>
    </location>
</feature>
<gene>
    <name evidence="11" type="ORF">F0562_007119</name>
</gene>
<keyword evidence="4 9" id="KW-1133">Transmembrane helix</keyword>
<dbReference type="PROSITE" id="PS50088">
    <property type="entry name" value="ANK_REPEAT"/>
    <property type="match status" value="5"/>
</dbReference>
<feature type="transmembrane region" description="Helical" evidence="9">
    <location>
        <begin position="441"/>
        <end position="464"/>
    </location>
</feature>
<dbReference type="Pfam" id="PF13962">
    <property type="entry name" value="PGG"/>
    <property type="match status" value="1"/>
</dbReference>
<evidence type="ECO:0000256" key="9">
    <source>
        <dbReference type="SAM" id="Phobius"/>
    </source>
</evidence>
<keyword evidence="6 9" id="KW-0472">Membrane</keyword>
<dbReference type="InterPro" id="IPR036770">
    <property type="entry name" value="Ankyrin_rpt-contain_sf"/>
</dbReference>
<feature type="transmembrane region" description="Helical" evidence="9">
    <location>
        <begin position="484"/>
        <end position="504"/>
    </location>
</feature>
<protein>
    <recommendedName>
        <fullName evidence="10">PGG domain-containing protein</fullName>
    </recommendedName>
</protein>
<feature type="region of interest" description="Disordered" evidence="8">
    <location>
        <begin position="576"/>
        <end position="596"/>
    </location>
</feature>
<evidence type="ECO:0000256" key="7">
    <source>
        <dbReference type="PROSITE-ProRule" id="PRU00023"/>
    </source>
</evidence>
<keyword evidence="3" id="KW-0677">Repeat</keyword>
<sequence>MDRRLREAVIKGDVQAFHKLVEEDENIIKQTALTGVLHLAARNGHVELASAIINLHPEMVSAENEKMETPLHEACRQGHMDMMKLLLETDPWLIYKVNGNDESVLFVASEGGSLEVVKHLLINFPRLLMLEFDVLTGSIHVAASAGHSVKEILRVRPDFAWKKNSHGCSALHLACSKGHLEITRELLRLDPDLSSLQDHEGRTPLHWAAIKGRVNIIDEILSMSLESAEMVTKNGESVLHLAVKNNQYEALKYLMETLDITKLVNLPDNNGNTILHLATAGKLTTMVIYLLKLGVNVNALNRKGYTALDVVESDASNSGALAIVPALQDAGAKRCDQLPPGSPEIQRITEPDSGRLQVNSPIIPSLWAKKFSDSPAKRYHRKHSHHRAKQLELQMEGLRNARNTITVVAVLIATVTFAAGINPPGGFNQESGKAIMGRHTAFKIFMVCNIVALFLSLGIVNVLVSIIPFKRKSMMKILVGTHKIMWVSTLFMALAYIAATWTIMPRGQGTRWVLVELVSIGGGCTLAVFLVLGVMLARHWSRKRKWRIHRKQKKNKDGSPSSSISRVAEMRVIKMGSHDSTSNSDVDSSDHGYHPF</sequence>
<feature type="repeat" description="ANK" evidence="7">
    <location>
        <begin position="234"/>
        <end position="256"/>
    </location>
</feature>
<keyword evidence="12" id="KW-1185">Reference proteome</keyword>
<proteinExistence type="predicted"/>
<dbReference type="GO" id="GO:0005886">
    <property type="term" value="C:plasma membrane"/>
    <property type="evidence" value="ECO:0007669"/>
    <property type="project" value="TreeGrafter"/>
</dbReference>
<evidence type="ECO:0000313" key="12">
    <source>
        <dbReference type="Proteomes" id="UP000325577"/>
    </source>
</evidence>
<evidence type="ECO:0000256" key="6">
    <source>
        <dbReference type="ARBA" id="ARBA00023136"/>
    </source>
</evidence>
<name>A0A5J5A535_9ASTE</name>
<accession>A0A5J5A535</accession>
<feature type="region of interest" description="Disordered" evidence="8">
    <location>
        <begin position="547"/>
        <end position="566"/>
    </location>
</feature>
<dbReference type="PANTHER" id="PTHR24186:SF37">
    <property type="entry name" value="PGG DOMAIN-CONTAINING PROTEIN"/>
    <property type="match status" value="1"/>
</dbReference>
<evidence type="ECO:0000256" key="8">
    <source>
        <dbReference type="SAM" id="MobiDB-lite"/>
    </source>
</evidence>
<dbReference type="Gene3D" id="1.25.40.20">
    <property type="entry name" value="Ankyrin repeat-containing domain"/>
    <property type="match status" value="3"/>
</dbReference>
<dbReference type="PRINTS" id="PR01415">
    <property type="entry name" value="ANKYRIN"/>
</dbReference>
<dbReference type="AlphaFoldDB" id="A0A5J5A535"/>
<dbReference type="InterPro" id="IPR002110">
    <property type="entry name" value="Ankyrin_rpt"/>
</dbReference>
<reference evidence="11 12" key="1">
    <citation type="submission" date="2019-09" db="EMBL/GenBank/DDBJ databases">
        <title>A chromosome-level genome assembly of the Chinese tupelo Nyssa sinensis.</title>
        <authorList>
            <person name="Yang X."/>
            <person name="Kang M."/>
            <person name="Yang Y."/>
            <person name="Xiong H."/>
            <person name="Wang M."/>
            <person name="Zhang Z."/>
            <person name="Wang Z."/>
            <person name="Wu H."/>
            <person name="Ma T."/>
            <person name="Liu J."/>
            <person name="Xi Z."/>
        </authorList>
    </citation>
    <scope>NUCLEOTIDE SEQUENCE [LARGE SCALE GENOMIC DNA]</scope>
    <source>
        <strain evidence="11">J267</strain>
        <tissue evidence="11">Leaf</tissue>
    </source>
</reference>
<dbReference type="OrthoDB" id="20872at2759"/>
<dbReference type="InterPro" id="IPR026961">
    <property type="entry name" value="PGG_dom"/>
</dbReference>
<evidence type="ECO:0000256" key="4">
    <source>
        <dbReference type="ARBA" id="ARBA00022989"/>
    </source>
</evidence>
<feature type="repeat" description="ANK" evidence="7">
    <location>
        <begin position="66"/>
        <end position="88"/>
    </location>
</feature>
<evidence type="ECO:0000256" key="3">
    <source>
        <dbReference type="ARBA" id="ARBA00022737"/>
    </source>
</evidence>
<organism evidence="11 12">
    <name type="scientific">Nyssa sinensis</name>
    <dbReference type="NCBI Taxonomy" id="561372"/>
    <lineage>
        <taxon>Eukaryota</taxon>
        <taxon>Viridiplantae</taxon>
        <taxon>Streptophyta</taxon>
        <taxon>Embryophyta</taxon>
        <taxon>Tracheophyta</taxon>
        <taxon>Spermatophyta</taxon>
        <taxon>Magnoliopsida</taxon>
        <taxon>eudicotyledons</taxon>
        <taxon>Gunneridae</taxon>
        <taxon>Pentapetalae</taxon>
        <taxon>asterids</taxon>
        <taxon>Cornales</taxon>
        <taxon>Nyssaceae</taxon>
        <taxon>Nyssa</taxon>
    </lineage>
</organism>
<dbReference type="SUPFAM" id="SSF48403">
    <property type="entry name" value="Ankyrin repeat"/>
    <property type="match status" value="1"/>
</dbReference>
<evidence type="ECO:0000259" key="10">
    <source>
        <dbReference type="Pfam" id="PF13962"/>
    </source>
</evidence>
<dbReference type="PROSITE" id="PS50297">
    <property type="entry name" value="ANK_REP_REGION"/>
    <property type="match status" value="5"/>
</dbReference>
<dbReference type="PANTHER" id="PTHR24186">
    <property type="entry name" value="PROTEIN PHOSPHATASE 1 REGULATORY SUBUNIT"/>
    <property type="match status" value="1"/>
</dbReference>
<feature type="repeat" description="ANK" evidence="7">
    <location>
        <begin position="200"/>
        <end position="222"/>
    </location>
</feature>
<evidence type="ECO:0000256" key="1">
    <source>
        <dbReference type="ARBA" id="ARBA00004141"/>
    </source>
</evidence>
<dbReference type="SMART" id="SM00248">
    <property type="entry name" value="ANK"/>
    <property type="match status" value="8"/>
</dbReference>